<evidence type="ECO:0000256" key="3">
    <source>
        <dbReference type="PIRSR" id="PIRSR637359-1"/>
    </source>
</evidence>
<dbReference type="OMA" id="YDYGLEW"/>
<evidence type="ECO:0000313" key="9">
    <source>
        <dbReference type="Proteomes" id="UP000030746"/>
    </source>
</evidence>
<reference evidence="8 9" key="1">
    <citation type="journal article" date="2013" name="Nature">
        <title>Insights into bilaterian evolution from three spiralian genomes.</title>
        <authorList>
            <person name="Simakov O."/>
            <person name="Marletaz F."/>
            <person name="Cho S.J."/>
            <person name="Edsinger-Gonzales E."/>
            <person name="Havlak P."/>
            <person name="Hellsten U."/>
            <person name="Kuo D.H."/>
            <person name="Larsson T."/>
            <person name="Lv J."/>
            <person name="Arendt D."/>
            <person name="Savage R."/>
            <person name="Osoegawa K."/>
            <person name="de Jong P."/>
            <person name="Grimwood J."/>
            <person name="Chapman J.A."/>
            <person name="Shapiro H."/>
            <person name="Aerts A."/>
            <person name="Otillar R.P."/>
            <person name="Terry A.Y."/>
            <person name="Boore J.L."/>
            <person name="Grigoriev I.V."/>
            <person name="Lindberg D.R."/>
            <person name="Seaver E.C."/>
            <person name="Weisblat D.A."/>
            <person name="Putnam N.H."/>
            <person name="Rokhsar D.S."/>
        </authorList>
    </citation>
    <scope>NUCLEOTIDE SEQUENCE [LARGE SCALE GENOMIC DNA]</scope>
</reference>
<protein>
    <recommendedName>
        <fullName evidence="7">Sulfotransferase domain-containing protein</fullName>
    </recommendedName>
</protein>
<keyword evidence="2" id="KW-0325">Glycoprotein</keyword>
<dbReference type="RefSeq" id="XP_009062019.1">
    <property type="nucleotide sequence ID" value="XM_009063771.1"/>
</dbReference>
<dbReference type="CTD" id="20247945"/>
<evidence type="ECO:0000256" key="5">
    <source>
        <dbReference type="PIRSR" id="PIRSR637359-3"/>
    </source>
</evidence>
<dbReference type="PANTHER" id="PTHR10605">
    <property type="entry name" value="HEPARAN SULFATE SULFOTRANSFERASE"/>
    <property type="match status" value="1"/>
</dbReference>
<gene>
    <name evidence="8" type="ORF">LOTGIDRAFT_229255</name>
</gene>
<feature type="binding site" evidence="4">
    <location>
        <position position="208"/>
    </location>
    <ligand>
        <name>3'-phosphoadenylyl sulfate</name>
        <dbReference type="ChEBI" id="CHEBI:58339"/>
    </ligand>
</feature>
<keyword evidence="6" id="KW-0732">Signal</keyword>
<evidence type="ECO:0000259" key="7">
    <source>
        <dbReference type="Pfam" id="PF00685"/>
    </source>
</evidence>
<feature type="binding site" evidence="4">
    <location>
        <begin position="119"/>
        <end position="123"/>
    </location>
    <ligand>
        <name>3'-phosphoadenylyl sulfate</name>
        <dbReference type="ChEBI" id="CHEBI:58339"/>
    </ligand>
</feature>
<feature type="binding site" evidence="4">
    <location>
        <position position="200"/>
    </location>
    <ligand>
        <name>3'-phosphoadenylyl sulfate</name>
        <dbReference type="ChEBI" id="CHEBI:58339"/>
    </ligand>
</feature>
<dbReference type="InterPro" id="IPR027417">
    <property type="entry name" value="P-loop_NTPase"/>
</dbReference>
<dbReference type="AlphaFoldDB" id="V3ZWR7"/>
<accession>V3ZWR7</accession>
<name>V3ZWR7_LOTGI</name>
<dbReference type="GeneID" id="20247945"/>
<dbReference type="EMBL" id="KB202953">
    <property type="protein sequence ID" value="ESO87065.1"/>
    <property type="molecule type" value="Genomic_DNA"/>
</dbReference>
<feature type="signal peptide" evidence="6">
    <location>
        <begin position="1"/>
        <end position="18"/>
    </location>
</feature>
<keyword evidence="1" id="KW-0808">Transferase</keyword>
<dbReference type="GO" id="GO:0008467">
    <property type="term" value="F:[heparan sulfate]-glucosamine 3-sulfotransferase activity"/>
    <property type="evidence" value="ECO:0007669"/>
    <property type="project" value="TreeGrafter"/>
</dbReference>
<feature type="binding site" evidence="4">
    <location>
        <begin position="325"/>
        <end position="329"/>
    </location>
    <ligand>
        <name>3'-phosphoadenylyl sulfate</name>
        <dbReference type="ChEBI" id="CHEBI:58339"/>
    </ligand>
</feature>
<dbReference type="PANTHER" id="PTHR10605:SF72">
    <property type="entry name" value="HEPARAN SULFATE 3-O SULFOTRANSFERASE-B, ISOFORM A"/>
    <property type="match status" value="1"/>
</dbReference>
<dbReference type="Proteomes" id="UP000030746">
    <property type="component" value="Unassembled WGS sequence"/>
</dbReference>
<evidence type="ECO:0000256" key="4">
    <source>
        <dbReference type="PIRSR" id="PIRSR637359-2"/>
    </source>
</evidence>
<dbReference type="FunFam" id="3.40.50.300:FF:002997">
    <property type="entry name" value="Sulfotransferase"/>
    <property type="match status" value="1"/>
</dbReference>
<keyword evidence="9" id="KW-1185">Reference proteome</keyword>
<evidence type="ECO:0000256" key="6">
    <source>
        <dbReference type="SAM" id="SignalP"/>
    </source>
</evidence>
<organism evidence="8 9">
    <name type="scientific">Lottia gigantea</name>
    <name type="common">Giant owl limpet</name>
    <dbReference type="NCBI Taxonomy" id="225164"/>
    <lineage>
        <taxon>Eukaryota</taxon>
        <taxon>Metazoa</taxon>
        <taxon>Spiralia</taxon>
        <taxon>Lophotrochozoa</taxon>
        <taxon>Mollusca</taxon>
        <taxon>Gastropoda</taxon>
        <taxon>Patellogastropoda</taxon>
        <taxon>Lottioidea</taxon>
        <taxon>Lottiidae</taxon>
        <taxon>Lottia</taxon>
    </lineage>
</organism>
<evidence type="ECO:0000313" key="8">
    <source>
        <dbReference type="EMBL" id="ESO87065.1"/>
    </source>
</evidence>
<dbReference type="OrthoDB" id="411451at2759"/>
<sequence length="361" mass="42066">MELSGIILCLLFLDSSTSIPLVSNIDRNRQNRHGTLTSEFKSFKVKSRTIDDNILPLEAPGDNLNDKTIFVDGNNDNVLWIDSHEKSQPQGQVLSTRKHFIPKPKVKRLPQAIIIGVKKGGTRALLEFLKVHPKVKAAGPEPHFFDNFYSRGFEWYRNQMPNTAEDELTVEKTPRYFVSKEVPGRIYKMNKDIKLIVVVRDPVTRAISDYTQSILKWPKMPPFEEKAFIDNSSCVVNTTWSKLRIGVYAKHLKKWLKYFPLNQIHFVNGEKLISNPVDEMYKVQDFLGLQRLVTDSHFTFKGSWDFPCLKKDIKSDHIHCLRRNKGRQHPNLKPEVLKRLREFYKPFNLKFYQMTGIDFGW</sequence>
<evidence type="ECO:0000256" key="1">
    <source>
        <dbReference type="ARBA" id="ARBA00022679"/>
    </source>
</evidence>
<dbReference type="Pfam" id="PF00685">
    <property type="entry name" value="Sulfotransfer_1"/>
    <property type="match status" value="1"/>
</dbReference>
<feature type="disulfide bond" evidence="5">
    <location>
        <begin position="308"/>
        <end position="320"/>
    </location>
</feature>
<dbReference type="InterPro" id="IPR037359">
    <property type="entry name" value="NST/OST"/>
</dbReference>
<feature type="domain" description="Sulfotransferase" evidence="7">
    <location>
        <begin position="110"/>
        <end position="345"/>
    </location>
</feature>
<dbReference type="SUPFAM" id="SSF52540">
    <property type="entry name" value="P-loop containing nucleoside triphosphate hydrolases"/>
    <property type="match status" value="1"/>
</dbReference>
<dbReference type="HOGENOM" id="CLU_017703_0_1_1"/>
<keyword evidence="5" id="KW-1015">Disulfide bond</keyword>
<dbReference type="STRING" id="225164.V3ZWR7"/>
<dbReference type="InterPro" id="IPR000863">
    <property type="entry name" value="Sulfotransferase_dom"/>
</dbReference>
<proteinExistence type="predicted"/>
<dbReference type="Gene3D" id="3.40.50.300">
    <property type="entry name" value="P-loop containing nucleotide triphosphate hydrolases"/>
    <property type="match status" value="1"/>
</dbReference>
<feature type="active site" description="For sulfotransferase activity" evidence="3">
    <location>
        <position position="119"/>
    </location>
</feature>
<feature type="chain" id="PRO_5004718110" description="Sulfotransferase domain-containing protein" evidence="6">
    <location>
        <begin position="19"/>
        <end position="361"/>
    </location>
</feature>
<evidence type="ECO:0000256" key="2">
    <source>
        <dbReference type="ARBA" id="ARBA00023180"/>
    </source>
</evidence>
<dbReference type="KEGG" id="lgi:LOTGIDRAFT_229255"/>